<comment type="caution">
    <text evidence="2">The sequence shown here is derived from an EMBL/GenBank/DDBJ whole genome shotgun (WGS) entry which is preliminary data.</text>
</comment>
<accession>A0A4U8V275</accession>
<feature type="compositionally biased region" description="Basic and acidic residues" evidence="1">
    <location>
        <begin position="629"/>
        <end position="640"/>
    </location>
</feature>
<dbReference type="AlphaFoldDB" id="A0A4U8V275"/>
<sequence length="648" mass="73886">MQISTLQECRVQELQCLRGFLPAFSEKRAGVCRKPVDELLQIQPSAPSENHPRGSGTLLRQLDLQESAQQGAAVQLRPQLAVIATMTNAFQRWSDVRVGCPAKVRSLQEIKFQVLGTSLIGDQFFSSTRFKEKVAEMDNVLLPGLLDEFLPVLNLPPDIKAQLKKEAYDYYTPLAYIFCNMSWNPSMPTRKVANARRFYIFPNAFFDLEYVSLRQYFIEYKGLVQPLASDVCVLLAELSLDNMEETAKLFRVMSQTIQCEEDKGLLLFLAVISFLDLSKYRNIEAWVEETIQTIKIEAEELREMRERRSLEWREVGLILDKLKDLAKNFHEYNSIVSRHLGFGRTCHDQLIQTPSSLEAQQMILLNQHTSQGLDVWNTPDRGFHASDILGHDQSHENSVPQSGNVYQNSGATNDQSLGYNAHDDGHFLQNFDEVCSTLGFNDQDPSTRSNNGFLDPSVSINQVSHDHGTVDHSLAPVNYAQDTRPFAQIIVAEPYYDQNGHNDPHFCFLNYAQNHDYNQSFNDFAQNSGNNEEHVEFFGQNSYIREHELTPGNLTIQDSLIPNFSTWNQNLGSRADDSSANSYDSDTYNQTRWFDAQDQSLFEHTQISGTYNQNSNFHSQVVQDGNSGFHERDSYYEDSSHSQSSQSY</sequence>
<feature type="region of interest" description="Disordered" evidence="1">
    <location>
        <begin position="617"/>
        <end position="648"/>
    </location>
</feature>
<evidence type="ECO:0000313" key="3">
    <source>
        <dbReference type="Proteomes" id="UP000298663"/>
    </source>
</evidence>
<dbReference type="EMBL" id="AZBU02000001">
    <property type="protein sequence ID" value="TMS38378.1"/>
    <property type="molecule type" value="Genomic_DNA"/>
</dbReference>
<protein>
    <submittedName>
        <fullName evidence="2">Uncharacterized protein</fullName>
    </submittedName>
</protein>
<feature type="compositionally biased region" description="Basic and acidic residues" evidence="1">
    <location>
        <begin position="384"/>
        <end position="395"/>
    </location>
</feature>
<reference evidence="2 3" key="2">
    <citation type="journal article" date="2019" name="G3 (Bethesda)">
        <title>Hybrid Assembly of the Genome of the Entomopathogenic Nematode Steinernema carpocapsae Identifies the X-Chromosome.</title>
        <authorList>
            <person name="Serra L."/>
            <person name="Macchietto M."/>
            <person name="Macias-Munoz A."/>
            <person name="McGill C.J."/>
            <person name="Rodriguez I.M."/>
            <person name="Rodriguez B."/>
            <person name="Murad R."/>
            <person name="Mortazavi A."/>
        </authorList>
    </citation>
    <scope>NUCLEOTIDE SEQUENCE [LARGE SCALE GENOMIC DNA]</scope>
    <source>
        <strain evidence="2 3">ALL</strain>
    </source>
</reference>
<feature type="compositionally biased region" description="Polar residues" evidence="1">
    <location>
        <begin position="396"/>
        <end position="418"/>
    </location>
</feature>
<dbReference type="Proteomes" id="UP000298663">
    <property type="component" value="Unassembled WGS sequence"/>
</dbReference>
<name>A0A4U8V275_STECR</name>
<proteinExistence type="predicted"/>
<organism evidence="2 3">
    <name type="scientific">Steinernema carpocapsae</name>
    <name type="common">Entomopathogenic nematode</name>
    <dbReference type="NCBI Taxonomy" id="34508"/>
    <lineage>
        <taxon>Eukaryota</taxon>
        <taxon>Metazoa</taxon>
        <taxon>Ecdysozoa</taxon>
        <taxon>Nematoda</taxon>
        <taxon>Chromadorea</taxon>
        <taxon>Rhabditida</taxon>
        <taxon>Tylenchina</taxon>
        <taxon>Panagrolaimomorpha</taxon>
        <taxon>Strongyloidoidea</taxon>
        <taxon>Steinernematidae</taxon>
        <taxon>Steinernema</taxon>
    </lineage>
</organism>
<gene>
    <name evidence="2" type="ORF">L596_005117</name>
</gene>
<evidence type="ECO:0000256" key="1">
    <source>
        <dbReference type="SAM" id="MobiDB-lite"/>
    </source>
</evidence>
<feature type="compositionally biased region" description="Polar residues" evidence="1">
    <location>
        <begin position="617"/>
        <end position="626"/>
    </location>
</feature>
<reference evidence="2 3" key="1">
    <citation type="journal article" date="2015" name="Genome Biol.">
        <title>Comparative genomics of Steinernema reveals deeply conserved gene regulatory networks.</title>
        <authorList>
            <person name="Dillman A.R."/>
            <person name="Macchietto M."/>
            <person name="Porter C.F."/>
            <person name="Rogers A."/>
            <person name="Williams B."/>
            <person name="Antoshechkin I."/>
            <person name="Lee M.M."/>
            <person name="Goodwin Z."/>
            <person name="Lu X."/>
            <person name="Lewis E.E."/>
            <person name="Goodrich-Blair H."/>
            <person name="Stock S.P."/>
            <person name="Adams B.J."/>
            <person name="Sternberg P.W."/>
            <person name="Mortazavi A."/>
        </authorList>
    </citation>
    <scope>NUCLEOTIDE SEQUENCE [LARGE SCALE GENOMIC DNA]</scope>
    <source>
        <strain evidence="2 3">ALL</strain>
    </source>
</reference>
<keyword evidence="3" id="KW-1185">Reference proteome</keyword>
<feature type="region of interest" description="Disordered" evidence="1">
    <location>
        <begin position="384"/>
        <end position="418"/>
    </location>
</feature>
<evidence type="ECO:0000313" key="2">
    <source>
        <dbReference type="EMBL" id="TMS38378.1"/>
    </source>
</evidence>